<organism evidence="3">
    <name type="scientific">Lepeophtheirus salmonis</name>
    <name type="common">Salmon louse</name>
    <name type="synonym">Caligus salmonis</name>
    <dbReference type="NCBI Taxonomy" id="72036"/>
    <lineage>
        <taxon>Eukaryota</taxon>
        <taxon>Metazoa</taxon>
        <taxon>Ecdysozoa</taxon>
        <taxon>Arthropoda</taxon>
        <taxon>Crustacea</taxon>
        <taxon>Multicrustacea</taxon>
        <taxon>Hexanauplia</taxon>
        <taxon>Copepoda</taxon>
        <taxon>Siphonostomatoida</taxon>
        <taxon>Caligidae</taxon>
        <taxon>Lepeophtheirus</taxon>
    </lineage>
</organism>
<dbReference type="EMBL" id="HACA01005138">
    <property type="protein sequence ID" value="CDW22499.1"/>
    <property type="molecule type" value="Transcribed_RNA"/>
</dbReference>
<protein>
    <submittedName>
        <fullName evidence="3">Coiledcoil domain containing 41 [Anas platyrhynchos]</fullName>
    </submittedName>
</protein>
<sequence length="596" mass="69075">MFSSDRDQLPTQDDIGEHISSLHIEDLSYGDDEDFNSLVEKLKLNNELQKLISDEKMRSETHKSNYQQLKTQFMKILHESKLQNAKLAKLEDENDSLEKVLIASKEDNHRMKLDYETRIEELTNQVPTEGQLLALEHRVKSSSDTMWMSRIHETVDDLEASKLTVQQLIKENLCLRQIHTHSVKDHEREMEEITLNFQGKIKHLEKTVQNLEESERPVIAALESEVIKQGLKNSKLQEQIRFLISNLEESEEKRKNSENSLSLLKYKSAEEAAKNNAIISKLKAEKASLEKSISSNEEEMKKLKSEGLGLRQQLDVSQAASNEVEDKIRESMRSIKDENEKIKLEFAKEKTSLSCEKDFISKQLEDLKVKYEKLGASKCILEQEAEGLRHSLDIKTAEDKTERAETIACLEVKNSEMEMKIRTLAQMNASLKLEKDSSDAEVLRRLEERELMIKDISSLSKDIVYLQAELDRLHAKESHLVNQLVLKEQENNELKKDMFSYEDQSQKCHNYSKLIKKLRARLEESNNKLEALQRLGGDEEPAFHLQITSQTSPSHTSSTQKSEDEPYKRLKLRYQDLKTRHKKFSKLLKTHPDSIE</sequence>
<evidence type="ECO:0000256" key="1">
    <source>
        <dbReference type="SAM" id="Coils"/>
    </source>
</evidence>
<feature type="coiled-coil region" evidence="1">
    <location>
        <begin position="484"/>
        <end position="535"/>
    </location>
</feature>
<accession>A0A0K2T8S6</accession>
<feature type="coiled-coil region" evidence="1">
    <location>
        <begin position="80"/>
        <end position="107"/>
    </location>
</feature>
<reference evidence="3" key="1">
    <citation type="submission" date="2014-05" db="EMBL/GenBank/DDBJ databases">
        <authorList>
            <person name="Chronopoulou M."/>
        </authorList>
    </citation>
    <scope>NUCLEOTIDE SEQUENCE</scope>
    <source>
        <tissue evidence="3">Whole organism</tissue>
    </source>
</reference>
<evidence type="ECO:0000256" key="2">
    <source>
        <dbReference type="SAM" id="MobiDB-lite"/>
    </source>
</evidence>
<proteinExistence type="predicted"/>
<feature type="region of interest" description="Disordered" evidence="2">
    <location>
        <begin position="546"/>
        <end position="569"/>
    </location>
</feature>
<evidence type="ECO:0000313" key="3">
    <source>
        <dbReference type="EMBL" id="CDW22499.1"/>
    </source>
</evidence>
<dbReference type="AlphaFoldDB" id="A0A0K2T8S6"/>
<keyword evidence="1" id="KW-0175">Coiled coil</keyword>
<feature type="compositionally biased region" description="Low complexity" evidence="2">
    <location>
        <begin position="546"/>
        <end position="560"/>
    </location>
</feature>
<feature type="coiled-coil region" evidence="1">
    <location>
        <begin position="233"/>
        <end position="341"/>
    </location>
</feature>
<name>A0A0K2T8S6_LEPSM</name>
<gene>
    <name evidence="3" type="primary">CCDC41</name>
</gene>
<dbReference type="OrthoDB" id="311279at2759"/>